<feature type="zinc finger region" description="dksA C4-type" evidence="4">
    <location>
        <begin position="93"/>
        <end position="117"/>
    </location>
</feature>
<sequence>MLRRSIMNELTAQEIASLAAQLDAEEAHIHAVAGSADTPMPSLVPRESRDESDLAGEETTQRQADAMLKHYRTQLADIEAARSRMQRAQYGICVDCGEPIMFVRLQAYPTAKRCTACQRHHEHLFARQAEE</sequence>
<feature type="region of interest" description="Disordered" evidence="5">
    <location>
        <begin position="30"/>
        <end position="60"/>
    </location>
</feature>
<dbReference type="PANTHER" id="PTHR33823">
    <property type="entry name" value="RNA POLYMERASE-BINDING TRANSCRIPTION FACTOR DKSA-RELATED"/>
    <property type="match status" value="1"/>
</dbReference>
<keyword evidence="1" id="KW-0479">Metal-binding</keyword>
<organism evidence="7 8">
    <name type="scientific">Cupriavidus oxalaticus</name>
    <dbReference type="NCBI Taxonomy" id="96344"/>
    <lineage>
        <taxon>Bacteria</taxon>
        <taxon>Pseudomonadati</taxon>
        <taxon>Pseudomonadota</taxon>
        <taxon>Betaproteobacteria</taxon>
        <taxon>Burkholderiales</taxon>
        <taxon>Burkholderiaceae</taxon>
        <taxon>Cupriavidus</taxon>
    </lineage>
</organism>
<dbReference type="SUPFAM" id="SSF57716">
    <property type="entry name" value="Glucocorticoid receptor-like (DNA-binding domain)"/>
    <property type="match status" value="1"/>
</dbReference>
<dbReference type="InterPro" id="IPR000962">
    <property type="entry name" value="Znf_DskA_TraR"/>
</dbReference>
<dbReference type="Proteomes" id="UP000256862">
    <property type="component" value="Unassembled WGS sequence"/>
</dbReference>
<name>A0A375FLA0_9BURK</name>
<dbReference type="PROSITE" id="PS51128">
    <property type="entry name" value="ZF_DKSA_2"/>
    <property type="match status" value="1"/>
</dbReference>
<dbReference type="EMBL" id="OGUS01000064">
    <property type="protein sequence ID" value="SPC06467.1"/>
    <property type="molecule type" value="Genomic_DNA"/>
</dbReference>
<reference evidence="8" key="1">
    <citation type="submission" date="2018-01" db="EMBL/GenBank/DDBJ databases">
        <authorList>
            <person name="Gaut B.S."/>
            <person name="Morton B.R."/>
            <person name="Clegg M.T."/>
            <person name="Duvall M.R."/>
        </authorList>
    </citation>
    <scope>NUCLEOTIDE SEQUENCE [LARGE SCALE GENOMIC DNA]</scope>
</reference>
<evidence type="ECO:0000259" key="6">
    <source>
        <dbReference type="Pfam" id="PF01258"/>
    </source>
</evidence>
<evidence type="ECO:0000256" key="1">
    <source>
        <dbReference type="ARBA" id="ARBA00022723"/>
    </source>
</evidence>
<protein>
    <submittedName>
        <fullName evidence="7">DnaK suppressor protein</fullName>
    </submittedName>
</protein>
<evidence type="ECO:0000256" key="5">
    <source>
        <dbReference type="SAM" id="MobiDB-lite"/>
    </source>
</evidence>
<dbReference type="PANTHER" id="PTHR33823:SF2">
    <property type="entry name" value="RNA POLYMERASE-BINDING TRANSCRIPTION FACTOR DKSA"/>
    <property type="match status" value="1"/>
</dbReference>
<evidence type="ECO:0000313" key="8">
    <source>
        <dbReference type="Proteomes" id="UP000256862"/>
    </source>
</evidence>
<evidence type="ECO:0000256" key="3">
    <source>
        <dbReference type="ARBA" id="ARBA00022833"/>
    </source>
</evidence>
<dbReference type="AlphaFoldDB" id="A0A375FLA0"/>
<proteinExistence type="predicted"/>
<keyword evidence="3" id="KW-0862">Zinc</keyword>
<dbReference type="Gene3D" id="1.20.120.910">
    <property type="entry name" value="DksA, coiled-coil domain"/>
    <property type="match status" value="1"/>
</dbReference>
<keyword evidence="2" id="KW-0863">Zinc-finger</keyword>
<accession>A0A375FLA0</accession>
<comment type="caution">
    <text evidence="7">The sequence shown here is derived from an EMBL/GenBank/DDBJ whole genome shotgun (WGS) entry which is preliminary data.</text>
</comment>
<dbReference type="GO" id="GO:0008270">
    <property type="term" value="F:zinc ion binding"/>
    <property type="evidence" value="ECO:0007669"/>
    <property type="project" value="UniProtKB-KW"/>
</dbReference>
<evidence type="ECO:0000313" key="7">
    <source>
        <dbReference type="EMBL" id="SPC06467.1"/>
    </source>
</evidence>
<dbReference type="Pfam" id="PF01258">
    <property type="entry name" value="zf-dskA_traR"/>
    <property type="match status" value="1"/>
</dbReference>
<feature type="domain" description="Zinc finger DksA/TraR C4-type" evidence="6">
    <location>
        <begin position="89"/>
        <end position="123"/>
    </location>
</feature>
<evidence type="ECO:0000256" key="4">
    <source>
        <dbReference type="PROSITE-ProRule" id="PRU00510"/>
    </source>
</evidence>
<gene>
    <name evidence="7" type="ORF">CO2235_U590043</name>
</gene>
<evidence type="ECO:0000256" key="2">
    <source>
        <dbReference type="ARBA" id="ARBA00022771"/>
    </source>
</evidence>